<dbReference type="SUPFAM" id="SSF101936">
    <property type="entry name" value="DNA-binding pseudobarrel domain"/>
    <property type="match status" value="3"/>
</dbReference>
<reference evidence="9" key="1">
    <citation type="journal article" date="2023" name="Nat. Commun.">
        <title>Diploid and tetraploid genomes of Acorus and the evolution of monocots.</title>
        <authorList>
            <person name="Ma L."/>
            <person name="Liu K.W."/>
            <person name="Li Z."/>
            <person name="Hsiao Y.Y."/>
            <person name="Qi Y."/>
            <person name="Fu T."/>
            <person name="Tang G.D."/>
            <person name="Zhang D."/>
            <person name="Sun W.H."/>
            <person name="Liu D.K."/>
            <person name="Li Y."/>
            <person name="Chen G.Z."/>
            <person name="Liu X.D."/>
            <person name="Liao X.Y."/>
            <person name="Jiang Y.T."/>
            <person name="Yu X."/>
            <person name="Hao Y."/>
            <person name="Huang J."/>
            <person name="Zhao X.W."/>
            <person name="Ke S."/>
            <person name="Chen Y.Y."/>
            <person name="Wu W.L."/>
            <person name="Hsu J.L."/>
            <person name="Lin Y.F."/>
            <person name="Huang M.D."/>
            <person name="Li C.Y."/>
            <person name="Huang L."/>
            <person name="Wang Z.W."/>
            <person name="Zhao X."/>
            <person name="Zhong W.Y."/>
            <person name="Peng D.H."/>
            <person name="Ahmad S."/>
            <person name="Lan S."/>
            <person name="Zhang J.S."/>
            <person name="Tsai W.C."/>
            <person name="Van de Peer Y."/>
            <person name="Liu Z.J."/>
        </authorList>
    </citation>
    <scope>NUCLEOTIDE SEQUENCE</scope>
    <source>
        <strain evidence="9">CP</strain>
    </source>
</reference>
<evidence type="ECO:0000313" key="9">
    <source>
        <dbReference type="EMBL" id="KAK1281742.1"/>
    </source>
</evidence>
<feature type="compositionally biased region" description="Polar residues" evidence="7">
    <location>
        <begin position="287"/>
        <end position="296"/>
    </location>
</feature>
<comment type="subcellular location">
    <subcellularLocation>
        <location evidence="1">Nucleus</location>
    </subcellularLocation>
</comment>
<keyword evidence="6" id="KW-0539">Nucleus</keyword>
<evidence type="ECO:0000256" key="1">
    <source>
        <dbReference type="ARBA" id="ARBA00004123"/>
    </source>
</evidence>
<organism evidence="9 10">
    <name type="scientific">Acorus calamus</name>
    <name type="common">Sweet flag</name>
    <dbReference type="NCBI Taxonomy" id="4465"/>
    <lineage>
        <taxon>Eukaryota</taxon>
        <taxon>Viridiplantae</taxon>
        <taxon>Streptophyta</taxon>
        <taxon>Embryophyta</taxon>
        <taxon>Tracheophyta</taxon>
        <taxon>Spermatophyta</taxon>
        <taxon>Magnoliopsida</taxon>
        <taxon>Liliopsida</taxon>
        <taxon>Acoraceae</taxon>
        <taxon>Acorus</taxon>
    </lineage>
</organism>
<keyword evidence="2" id="KW-0677">Repeat</keyword>
<evidence type="ECO:0000313" key="10">
    <source>
        <dbReference type="Proteomes" id="UP001180020"/>
    </source>
</evidence>
<dbReference type="PANTHER" id="PTHR31674">
    <property type="entry name" value="B3 DOMAIN-CONTAINING PROTEIN REM-LIKE 3-RELATED"/>
    <property type="match status" value="1"/>
</dbReference>
<dbReference type="InterPro" id="IPR003340">
    <property type="entry name" value="B3_DNA-bd"/>
</dbReference>
<reference evidence="9" key="2">
    <citation type="submission" date="2023-06" db="EMBL/GenBank/DDBJ databases">
        <authorList>
            <person name="Ma L."/>
            <person name="Liu K.-W."/>
            <person name="Li Z."/>
            <person name="Hsiao Y.-Y."/>
            <person name="Qi Y."/>
            <person name="Fu T."/>
            <person name="Tang G."/>
            <person name="Zhang D."/>
            <person name="Sun W.-H."/>
            <person name="Liu D.-K."/>
            <person name="Li Y."/>
            <person name="Chen G.-Z."/>
            <person name="Liu X.-D."/>
            <person name="Liao X.-Y."/>
            <person name="Jiang Y.-T."/>
            <person name="Yu X."/>
            <person name="Hao Y."/>
            <person name="Huang J."/>
            <person name="Zhao X.-W."/>
            <person name="Ke S."/>
            <person name="Chen Y.-Y."/>
            <person name="Wu W.-L."/>
            <person name="Hsu J.-L."/>
            <person name="Lin Y.-F."/>
            <person name="Huang M.-D."/>
            <person name="Li C.-Y."/>
            <person name="Huang L."/>
            <person name="Wang Z.-W."/>
            <person name="Zhao X."/>
            <person name="Zhong W.-Y."/>
            <person name="Peng D.-H."/>
            <person name="Ahmad S."/>
            <person name="Lan S."/>
            <person name="Zhang J.-S."/>
            <person name="Tsai W.-C."/>
            <person name="Van De Peer Y."/>
            <person name="Liu Z.-J."/>
        </authorList>
    </citation>
    <scope>NUCLEOTIDE SEQUENCE</scope>
    <source>
        <strain evidence="9">CP</strain>
        <tissue evidence="9">Leaves</tissue>
    </source>
</reference>
<dbReference type="Proteomes" id="UP001180020">
    <property type="component" value="Unassembled WGS sequence"/>
</dbReference>
<dbReference type="Pfam" id="PF02362">
    <property type="entry name" value="B3"/>
    <property type="match status" value="2"/>
</dbReference>
<keyword evidence="4" id="KW-0238">DNA-binding</keyword>
<dbReference type="GO" id="GO:0005634">
    <property type="term" value="C:nucleus"/>
    <property type="evidence" value="ECO:0007669"/>
    <property type="project" value="UniProtKB-SubCell"/>
</dbReference>
<dbReference type="PANTHER" id="PTHR31674:SF62">
    <property type="entry name" value="B3 DOMAIN-CONTAINING PROTEIN REM14-RELATED"/>
    <property type="match status" value="1"/>
</dbReference>
<feature type="compositionally biased region" description="Basic and acidic residues" evidence="7">
    <location>
        <begin position="426"/>
        <end position="436"/>
    </location>
</feature>
<evidence type="ECO:0000256" key="4">
    <source>
        <dbReference type="ARBA" id="ARBA00023125"/>
    </source>
</evidence>
<gene>
    <name evidence="9" type="ORF">QJS10_CPB22g00812</name>
</gene>
<evidence type="ECO:0000256" key="3">
    <source>
        <dbReference type="ARBA" id="ARBA00023015"/>
    </source>
</evidence>
<feature type="compositionally biased region" description="Polar residues" evidence="7">
    <location>
        <begin position="459"/>
        <end position="468"/>
    </location>
</feature>
<feature type="domain" description="TF-B3" evidence="8">
    <location>
        <begin position="313"/>
        <end position="409"/>
    </location>
</feature>
<name>A0AAV9BZ38_ACOCL</name>
<feature type="region of interest" description="Disordered" evidence="7">
    <location>
        <begin position="414"/>
        <end position="473"/>
    </location>
</feature>
<dbReference type="CDD" id="cd10017">
    <property type="entry name" value="B3_DNA"/>
    <property type="match status" value="3"/>
</dbReference>
<evidence type="ECO:0000256" key="2">
    <source>
        <dbReference type="ARBA" id="ARBA00022737"/>
    </source>
</evidence>
<evidence type="ECO:0000256" key="6">
    <source>
        <dbReference type="ARBA" id="ARBA00023242"/>
    </source>
</evidence>
<feature type="domain" description="TF-B3" evidence="8">
    <location>
        <begin position="10"/>
        <end position="103"/>
    </location>
</feature>
<dbReference type="Gene3D" id="2.40.330.10">
    <property type="entry name" value="DNA-binding pseudobarrel domain"/>
    <property type="match status" value="3"/>
</dbReference>
<feature type="region of interest" description="Disordered" evidence="7">
    <location>
        <begin position="276"/>
        <end position="296"/>
    </location>
</feature>
<accession>A0AAV9BZ38</accession>
<keyword evidence="3" id="KW-0805">Transcription regulation</keyword>
<comment type="caution">
    <text evidence="9">The sequence shown here is derived from an EMBL/GenBank/DDBJ whole genome shotgun (WGS) entry which is preliminary data.</text>
</comment>
<protein>
    <submittedName>
        <fullName evidence="9">B3 domain-containing protein</fullName>
    </submittedName>
</protein>
<evidence type="ECO:0000256" key="5">
    <source>
        <dbReference type="ARBA" id="ARBA00023163"/>
    </source>
</evidence>
<evidence type="ECO:0000259" key="8">
    <source>
        <dbReference type="PROSITE" id="PS50863"/>
    </source>
</evidence>
<dbReference type="AlphaFoldDB" id="A0AAV9BZ38"/>
<dbReference type="PROSITE" id="PS50863">
    <property type="entry name" value="B3"/>
    <property type="match status" value="2"/>
</dbReference>
<sequence>MVSPAFVRRPHFFRVFLPGITSERLGIPRAFWKHIEGLSAGTVSLVGPSRNTWHVNLVKNGNDVFFENGWQEFAKDHSLQTGEFLVFRFDENSHFNVSVYDKTACEKEEAFYADQSCEGSSVMEDHENMKKVMETDINLPSIGDCKAPSCSSKRKRGEKIQPVVEQPVTRYQACLKRRASCEESEVMLKKQATMPSKENASPRCFKASIKPSNLTLNYMNIPSEFIKSQGLKETEQLYLRNPIGALWRVEISHKHEPVLRSYFSRGWLKFANGCTKEGASDDKTKSNKWTTKNPQLRNDMETDGVYQQDGISFFVATIKPANVAYSYMYIPYKFLALNGFRRKREIMVRDHGGREWQLKISGSGNNWRFRGGWLNLAGDNGLEVGDVCIFEFNPKGDHNIMDLRIVKMKSKPNLCEKDTSPSVQKNSEEHRTEYKIKKQHPSGTPFPSSIGESRLKESANVTEPTKTTNQEKLEGDQLEEEGRYSMANVLALLNDTPRILKNSPEYFHAISKFTNEAHRQAFVFLADQETRSLWIKHDYGSTHNM</sequence>
<keyword evidence="10" id="KW-1185">Reference proteome</keyword>
<keyword evidence="5" id="KW-0804">Transcription</keyword>
<dbReference type="EMBL" id="JAUJYO010000022">
    <property type="protein sequence ID" value="KAK1281742.1"/>
    <property type="molecule type" value="Genomic_DNA"/>
</dbReference>
<dbReference type="InterPro" id="IPR015300">
    <property type="entry name" value="DNA-bd_pseudobarrel_sf"/>
</dbReference>
<evidence type="ECO:0000256" key="7">
    <source>
        <dbReference type="SAM" id="MobiDB-lite"/>
    </source>
</evidence>
<dbReference type="SMART" id="SM01019">
    <property type="entry name" value="B3"/>
    <property type="match status" value="3"/>
</dbReference>
<dbReference type="GO" id="GO:0003677">
    <property type="term" value="F:DNA binding"/>
    <property type="evidence" value="ECO:0007669"/>
    <property type="project" value="UniProtKB-KW"/>
</dbReference>
<feature type="compositionally biased region" description="Polar residues" evidence="7">
    <location>
        <begin position="441"/>
        <end position="451"/>
    </location>
</feature>
<dbReference type="InterPro" id="IPR039218">
    <property type="entry name" value="REM_fam"/>
</dbReference>
<proteinExistence type="predicted"/>